<evidence type="ECO:0000313" key="3">
    <source>
        <dbReference type="EMBL" id="JAG58672.1"/>
    </source>
</evidence>
<dbReference type="EMBL" id="GBRD01007149">
    <property type="protein sequence ID" value="JAG58672.1"/>
    <property type="molecule type" value="Transcribed_RNA"/>
</dbReference>
<dbReference type="EMBL" id="GBHO01033997">
    <property type="protein sequence ID" value="JAG09607.1"/>
    <property type="molecule type" value="Transcribed_RNA"/>
</dbReference>
<sequence>MVRHSVLESSPVRCSARIERGSRVWRPMNLKDICSVRSGTTKRGSRCSNIDDILENGCISRCSLDKKTGALHLYVRRNRHNNSSSLNKRKPACKKRNLYLRYKPNAGRKKPPCSKTPKTQIVKEQNVQTEITISADVDMWQTREYCRCDLRDGRSESPEPCPEPPRSPTPELSSSLLETEWEPSYQQKPPSREETPFPRNTKRRRRGTINDGRLAFKNYNIAFQKIILNSELPKETKHLKNYYVTQNPHYKLKFEKRVMRHGVREMIETTRRRSGAKQRDHQHRNRGLLGMKIPEKEDFKSRSKERPEPKVNEGQQDLAWNALCQNMRRCLADVNLAERREADRIKRHVECPKGQMKDFNKKKRDKSHKGSDRKRGEISRKGREERKYHKEKGGRKSDQKKGRKKSHKEKGERKSHRGKEVIAHEENKEKESLREQEENKPIWNEQENKCRIGKECGKLHEEREGKKEDKGYTKRKEGKKSHKEKEERKSHKEKGGRKSQKEYGKRLEVEMKKTKKPEENKRVGNGRAVRNNVHVLGFINKYI</sequence>
<gene>
    <name evidence="2" type="ORF">CM83_7259</name>
</gene>
<feature type="region of interest" description="Disordered" evidence="1">
    <location>
        <begin position="151"/>
        <end position="209"/>
    </location>
</feature>
<feature type="compositionally biased region" description="Basic and acidic residues" evidence="1">
    <location>
        <begin position="293"/>
        <end position="311"/>
    </location>
</feature>
<feature type="compositionally biased region" description="Basic residues" evidence="1">
    <location>
        <begin position="272"/>
        <end position="286"/>
    </location>
</feature>
<feature type="compositionally biased region" description="Basic and acidic residues" evidence="1">
    <location>
        <begin position="418"/>
        <end position="475"/>
    </location>
</feature>
<organism evidence="2">
    <name type="scientific">Lygus hesperus</name>
    <name type="common">Western plant bug</name>
    <dbReference type="NCBI Taxonomy" id="30085"/>
    <lineage>
        <taxon>Eukaryota</taxon>
        <taxon>Metazoa</taxon>
        <taxon>Ecdysozoa</taxon>
        <taxon>Arthropoda</taxon>
        <taxon>Hexapoda</taxon>
        <taxon>Insecta</taxon>
        <taxon>Pterygota</taxon>
        <taxon>Neoptera</taxon>
        <taxon>Paraneoptera</taxon>
        <taxon>Hemiptera</taxon>
        <taxon>Heteroptera</taxon>
        <taxon>Panheteroptera</taxon>
        <taxon>Cimicomorpha</taxon>
        <taxon>Miridae</taxon>
        <taxon>Mirini</taxon>
        <taxon>Lygus</taxon>
    </lineage>
</organism>
<feature type="compositionally biased region" description="Basic and acidic residues" evidence="1">
    <location>
        <begin position="499"/>
        <end position="522"/>
    </location>
</feature>
<feature type="compositionally biased region" description="Low complexity" evidence="1">
    <location>
        <begin position="169"/>
        <end position="184"/>
    </location>
</feature>
<reference evidence="2" key="1">
    <citation type="journal article" date="2014" name="PLoS ONE">
        <title>Transcriptome-Based Identification of ABC Transporters in the Western Tarnished Plant Bug Lygus hesperus.</title>
        <authorList>
            <person name="Hull J.J."/>
            <person name="Chaney K."/>
            <person name="Geib S.M."/>
            <person name="Fabrick J.A."/>
            <person name="Brent C.S."/>
            <person name="Walsh D."/>
            <person name="Lavine L.C."/>
        </authorList>
    </citation>
    <scope>NUCLEOTIDE SEQUENCE</scope>
</reference>
<feature type="region of interest" description="Disordered" evidence="1">
    <location>
        <begin position="269"/>
        <end position="314"/>
    </location>
</feature>
<feature type="compositionally biased region" description="Basic and acidic residues" evidence="1">
    <location>
        <begin position="347"/>
        <end position="359"/>
    </location>
</feature>
<feature type="compositionally biased region" description="Basic and acidic residues" evidence="1">
    <location>
        <begin position="368"/>
        <end position="388"/>
    </location>
</feature>
<reference evidence="3" key="3">
    <citation type="submission" date="2014-09" db="EMBL/GenBank/DDBJ databases">
        <authorList>
            <person name="Magalhaes I.L.F."/>
            <person name="Oliveira U."/>
            <person name="Santos F.R."/>
            <person name="Vidigal T.H.D.A."/>
            <person name="Brescovit A.D."/>
            <person name="Santos A.J."/>
        </authorList>
    </citation>
    <scope>NUCLEOTIDE SEQUENCE</scope>
</reference>
<evidence type="ECO:0000313" key="2">
    <source>
        <dbReference type="EMBL" id="JAG09607.1"/>
    </source>
</evidence>
<proteinExistence type="predicted"/>
<feature type="compositionally biased region" description="Basic residues" evidence="1">
    <location>
        <begin position="401"/>
        <end position="417"/>
    </location>
</feature>
<evidence type="ECO:0000256" key="1">
    <source>
        <dbReference type="SAM" id="MobiDB-lite"/>
    </source>
</evidence>
<accession>A0A0A9WMF1</accession>
<reference evidence="2" key="2">
    <citation type="submission" date="2014-07" db="EMBL/GenBank/DDBJ databases">
        <authorList>
            <person name="Hull J."/>
        </authorList>
    </citation>
    <scope>NUCLEOTIDE SEQUENCE</scope>
</reference>
<feature type="compositionally biased region" description="Pro residues" evidence="1">
    <location>
        <begin position="159"/>
        <end position="168"/>
    </location>
</feature>
<dbReference type="AlphaFoldDB" id="A0A0A9WMF1"/>
<name>A0A0A9WMF1_LYGHE</name>
<protein>
    <submittedName>
        <fullName evidence="2">Uncharacterized protein</fullName>
    </submittedName>
</protein>
<feature type="region of interest" description="Disordered" evidence="1">
    <location>
        <begin position="347"/>
        <end position="526"/>
    </location>
</feature>